<evidence type="ECO:0000313" key="2">
    <source>
        <dbReference type="Proteomes" id="UP000436088"/>
    </source>
</evidence>
<organism evidence="1 2">
    <name type="scientific">Hibiscus syriacus</name>
    <name type="common">Rose of Sharon</name>
    <dbReference type="NCBI Taxonomy" id="106335"/>
    <lineage>
        <taxon>Eukaryota</taxon>
        <taxon>Viridiplantae</taxon>
        <taxon>Streptophyta</taxon>
        <taxon>Embryophyta</taxon>
        <taxon>Tracheophyta</taxon>
        <taxon>Spermatophyta</taxon>
        <taxon>Magnoliopsida</taxon>
        <taxon>eudicotyledons</taxon>
        <taxon>Gunneridae</taxon>
        <taxon>Pentapetalae</taxon>
        <taxon>rosids</taxon>
        <taxon>malvids</taxon>
        <taxon>Malvales</taxon>
        <taxon>Malvaceae</taxon>
        <taxon>Malvoideae</taxon>
        <taxon>Hibiscus</taxon>
    </lineage>
</organism>
<proteinExistence type="predicted"/>
<dbReference type="EMBL" id="VEPZ02001027">
    <property type="protein sequence ID" value="KAE8700924.1"/>
    <property type="molecule type" value="Genomic_DNA"/>
</dbReference>
<name>A0A6A3A960_HIBSY</name>
<sequence length="200" mass="21884">MEVVVPVPAAAVEFNFDNSCLSPYMTAPSSPQSFGSSFFFSAPSHPTRASSFAAVPFEWEEKPGVPKRKSFHGRIHKKDKTNNDDNGGGAVVVIGVKISISSSSLVESFERTPLSAEKLFHGGKIRPLKPPPGSSEFSSTVSSPKARAFRKNDVDPFQTAIEKSRKGSVLIEPKNTQPESILRSFFIIIFNLQQQVQLRS</sequence>
<comment type="caution">
    <text evidence="1">The sequence shown here is derived from an EMBL/GenBank/DDBJ whole genome shotgun (WGS) entry which is preliminary data.</text>
</comment>
<accession>A0A6A3A960</accession>
<evidence type="ECO:0000313" key="1">
    <source>
        <dbReference type="EMBL" id="KAE8700924.1"/>
    </source>
</evidence>
<dbReference type="AlphaFoldDB" id="A0A6A3A960"/>
<protein>
    <submittedName>
        <fullName evidence="1">Serine carboxypeptidase-like 26</fullName>
    </submittedName>
</protein>
<dbReference type="GO" id="GO:0004180">
    <property type="term" value="F:carboxypeptidase activity"/>
    <property type="evidence" value="ECO:0007669"/>
    <property type="project" value="UniProtKB-KW"/>
</dbReference>
<gene>
    <name evidence="1" type="ORF">F3Y22_tig00110551pilonHSYRG00222</name>
</gene>
<dbReference type="Proteomes" id="UP000436088">
    <property type="component" value="Unassembled WGS sequence"/>
</dbReference>
<keyword evidence="2" id="KW-1185">Reference proteome</keyword>
<dbReference type="Pfam" id="PF07816">
    <property type="entry name" value="DUF1645"/>
    <property type="match status" value="1"/>
</dbReference>
<dbReference type="InterPro" id="IPR012442">
    <property type="entry name" value="DUF1645_plant"/>
</dbReference>
<reference evidence="1" key="1">
    <citation type="submission" date="2019-09" db="EMBL/GenBank/DDBJ databases">
        <title>Draft genome information of white flower Hibiscus syriacus.</title>
        <authorList>
            <person name="Kim Y.-M."/>
        </authorList>
    </citation>
    <scope>NUCLEOTIDE SEQUENCE [LARGE SCALE GENOMIC DNA]</scope>
    <source>
        <strain evidence="1">YM2019G1</strain>
    </source>
</reference>